<dbReference type="eggNOG" id="COG2017">
    <property type="taxonomic scope" value="Bacteria"/>
</dbReference>
<evidence type="ECO:0000313" key="1">
    <source>
        <dbReference type="EMBL" id="ADH97786.1"/>
    </source>
</evidence>
<dbReference type="InterPro" id="IPR014718">
    <property type="entry name" value="GH-type_carb-bd"/>
</dbReference>
<dbReference type="AlphaFoldDB" id="D6XWE4"/>
<evidence type="ECO:0000313" key="2">
    <source>
        <dbReference type="Proteomes" id="UP000000271"/>
    </source>
</evidence>
<proteinExistence type="predicted"/>
<dbReference type="STRING" id="439292.Bsel_0242"/>
<dbReference type="Gene3D" id="2.70.98.10">
    <property type="match status" value="1"/>
</dbReference>
<evidence type="ECO:0008006" key="3">
    <source>
        <dbReference type="Google" id="ProtNLM"/>
    </source>
</evidence>
<dbReference type="GO" id="GO:0030246">
    <property type="term" value="F:carbohydrate binding"/>
    <property type="evidence" value="ECO:0007669"/>
    <property type="project" value="InterPro"/>
</dbReference>
<dbReference type="KEGG" id="bse:Bsel_0242"/>
<accession>D6XWE4</accession>
<dbReference type="HOGENOM" id="CLU_064408_0_0_9"/>
<name>D6XWE4_BACIE</name>
<dbReference type="RefSeq" id="WP_013171215.1">
    <property type="nucleotide sequence ID" value="NC_014219.1"/>
</dbReference>
<dbReference type="OrthoDB" id="5621785at2"/>
<protein>
    <recommendedName>
        <fullName evidence="3">Aldose 1-epimerase</fullName>
    </recommendedName>
</protein>
<dbReference type="Proteomes" id="UP000000271">
    <property type="component" value="Chromosome"/>
</dbReference>
<sequence length="291" mass="32682">MHLENERLKIEVQPPGTFYSGARFDWTGLISQVTLDGTVQYCVPERLEEGEGTGGHGFCNEFGLDQPVGYEETAPGQRFPKIGTGLLKKEADTAYDIFHPYEVVPASMKVIKEDDAVIFEVSQESPGGYAYHLTKTVRLEGTRLIQAYTLLNTGQKPLQTNEYSHNFIGMNDTLYNGSYELTIPGLESLDVVVGELSQQGETVTWPVTPTDDVYAGLTLGTGVRDRTYHWDLYHRGLKAGVRDLSPFTPSKMALWGRAHVACPEVFIDLRIEPGERASWERVYEFYREEAE</sequence>
<organism evidence="1 2">
    <name type="scientific">Bacillus selenitireducens (strain ATCC 700615 / DSM 15326 / MLS10)</name>
    <dbReference type="NCBI Taxonomy" id="439292"/>
    <lineage>
        <taxon>Bacteria</taxon>
        <taxon>Bacillati</taxon>
        <taxon>Bacillota</taxon>
        <taxon>Bacilli</taxon>
        <taxon>Bacillales</taxon>
        <taxon>Bacillaceae</taxon>
        <taxon>Salisediminibacterium</taxon>
    </lineage>
</organism>
<keyword evidence="2" id="KW-1185">Reference proteome</keyword>
<gene>
    <name evidence="1" type="ordered locus">Bsel_0242</name>
</gene>
<dbReference type="EMBL" id="CP001791">
    <property type="protein sequence ID" value="ADH97786.1"/>
    <property type="molecule type" value="Genomic_DNA"/>
</dbReference>
<reference evidence="1" key="1">
    <citation type="submission" date="2009-10" db="EMBL/GenBank/DDBJ databases">
        <title>Complete sequence of Bacillus selenitireducens MLS10.</title>
        <authorList>
            <consortium name="US DOE Joint Genome Institute"/>
            <person name="Lucas S."/>
            <person name="Copeland A."/>
            <person name="Lapidus A."/>
            <person name="Glavina del Rio T."/>
            <person name="Dalin E."/>
            <person name="Tice H."/>
            <person name="Bruce D."/>
            <person name="Goodwin L."/>
            <person name="Pitluck S."/>
            <person name="Sims D."/>
            <person name="Brettin T."/>
            <person name="Detter J.C."/>
            <person name="Han C."/>
            <person name="Larimer F."/>
            <person name="Land M."/>
            <person name="Hauser L."/>
            <person name="Kyrpides N."/>
            <person name="Ovchinnikova G."/>
            <person name="Stolz J."/>
        </authorList>
    </citation>
    <scope>NUCLEOTIDE SEQUENCE [LARGE SCALE GENOMIC DNA]</scope>
    <source>
        <strain evidence="1">MLS10</strain>
    </source>
</reference>